<evidence type="ECO:0000256" key="1">
    <source>
        <dbReference type="SAM" id="MobiDB-lite"/>
    </source>
</evidence>
<dbReference type="Proteomes" id="UP000507245">
    <property type="component" value="Unassembled WGS sequence"/>
</dbReference>
<protein>
    <submittedName>
        <fullName evidence="3">Uncharacterized protein</fullName>
    </submittedName>
</protein>
<dbReference type="EMBL" id="CAEKKB010000005">
    <property type="protein sequence ID" value="CAB4312017.1"/>
    <property type="molecule type" value="Genomic_DNA"/>
</dbReference>
<organism evidence="3 5">
    <name type="scientific">Prunus armeniaca</name>
    <name type="common">Apricot</name>
    <name type="synonym">Armeniaca vulgaris</name>
    <dbReference type="NCBI Taxonomy" id="36596"/>
    <lineage>
        <taxon>Eukaryota</taxon>
        <taxon>Viridiplantae</taxon>
        <taxon>Streptophyta</taxon>
        <taxon>Embryophyta</taxon>
        <taxon>Tracheophyta</taxon>
        <taxon>Spermatophyta</taxon>
        <taxon>Magnoliopsida</taxon>
        <taxon>eudicotyledons</taxon>
        <taxon>Gunneridae</taxon>
        <taxon>Pentapetalae</taxon>
        <taxon>rosids</taxon>
        <taxon>fabids</taxon>
        <taxon>Rosales</taxon>
        <taxon>Rosaceae</taxon>
        <taxon>Amygdaloideae</taxon>
        <taxon>Amygdaleae</taxon>
        <taxon>Prunus</taxon>
    </lineage>
</organism>
<evidence type="ECO:0000313" key="2">
    <source>
        <dbReference type="EMBL" id="CAB4281532.1"/>
    </source>
</evidence>
<evidence type="ECO:0000313" key="5">
    <source>
        <dbReference type="Proteomes" id="UP000507245"/>
    </source>
</evidence>
<name>A0A6J5XHG0_PRUAR</name>
<feature type="compositionally biased region" description="Polar residues" evidence="1">
    <location>
        <begin position="24"/>
        <end position="35"/>
    </location>
</feature>
<evidence type="ECO:0000313" key="3">
    <source>
        <dbReference type="EMBL" id="CAB4312017.1"/>
    </source>
</evidence>
<sequence length="80" mass="8699">MKISNSEREYCDAKTASYVLSNAPGQDVSASSTGSVPHDPKAITGDADECFPVKEITQDEKKQQQACENHEEIQAIDAKI</sequence>
<keyword evidence="5" id="KW-1185">Reference proteome</keyword>
<dbReference type="OrthoDB" id="1717591at2759"/>
<accession>A0A6J5XHG0</accession>
<dbReference type="EMBL" id="CAEKDK010000005">
    <property type="protein sequence ID" value="CAB4281532.1"/>
    <property type="molecule type" value="Genomic_DNA"/>
</dbReference>
<dbReference type="Proteomes" id="UP000507222">
    <property type="component" value="Unassembled WGS sequence"/>
</dbReference>
<feature type="region of interest" description="Disordered" evidence="1">
    <location>
        <begin position="24"/>
        <end position="46"/>
    </location>
</feature>
<evidence type="ECO:0000313" key="4">
    <source>
        <dbReference type="Proteomes" id="UP000507222"/>
    </source>
</evidence>
<gene>
    <name evidence="2" type="ORF">CURHAP_LOCUS34615</name>
    <name evidence="3" type="ORF">ORAREDHAP_LOCUS34285</name>
</gene>
<proteinExistence type="predicted"/>
<reference evidence="5" key="1">
    <citation type="journal article" date="2020" name="Genome Biol.">
        <title>Gamete binning: chromosome-level and haplotype-resolved genome assembly enabled by high-throughput single-cell sequencing of gamete genomes.</title>
        <authorList>
            <person name="Campoy J.A."/>
            <person name="Sun H."/>
            <person name="Goel M."/>
            <person name="Jiao W.-B."/>
            <person name="Folz-Donahue K."/>
            <person name="Wang N."/>
            <person name="Rubio M."/>
            <person name="Liu C."/>
            <person name="Kukat C."/>
            <person name="Ruiz D."/>
            <person name="Huettel B."/>
            <person name="Schneeberger K."/>
        </authorList>
    </citation>
    <scope>NUCLEOTIDE SEQUENCE [LARGE SCALE GENOMIC DNA]</scope>
    <source>
        <strain evidence="5">cv. Rojo Pasion</strain>
    </source>
</reference>
<reference evidence="3 4" key="2">
    <citation type="submission" date="2020-05" db="EMBL/GenBank/DDBJ databases">
        <authorList>
            <person name="Campoy J."/>
            <person name="Schneeberger K."/>
            <person name="Spophaly S."/>
        </authorList>
    </citation>
    <scope>NUCLEOTIDE SEQUENCE [LARGE SCALE GENOMIC DNA]</scope>
    <source>
        <strain evidence="3">PruArmRojPasFocal</strain>
    </source>
</reference>
<dbReference type="AlphaFoldDB" id="A0A6J5XHG0"/>